<proteinExistence type="predicted"/>
<evidence type="ECO:0000313" key="1">
    <source>
        <dbReference type="EMBL" id="MCI85037.1"/>
    </source>
</evidence>
<name>A0A392VA85_9FABA</name>
<comment type="caution">
    <text evidence="1">The sequence shown here is derived from an EMBL/GenBank/DDBJ whole genome shotgun (WGS) entry which is preliminary data.</text>
</comment>
<feature type="non-terminal residue" evidence="1">
    <location>
        <position position="1"/>
    </location>
</feature>
<dbReference type="AlphaFoldDB" id="A0A392VA85"/>
<protein>
    <submittedName>
        <fullName evidence="1">Uncharacterized protein</fullName>
    </submittedName>
</protein>
<sequence>AFPEPPLYAVATLLVPSLVQPCSSQLATV</sequence>
<reference evidence="1 2" key="1">
    <citation type="journal article" date="2018" name="Front. Plant Sci.">
        <title>Red Clover (Trifolium pratense) and Zigzag Clover (T. medium) - A Picture of Genomic Similarities and Differences.</title>
        <authorList>
            <person name="Dluhosova J."/>
            <person name="Istvanek J."/>
            <person name="Nedelnik J."/>
            <person name="Repkova J."/>
        </authorList>
    </citation>
    <scope>NUCLEOTIDE SEQUENCE [LARGE SCALE GENOMIC DNA]</scope>
    <source>
        <strain evidence="2">cv. 10/8</strain>
        <tissue evidence="1">Leaf</tissue>
    </source>
</reference>
<evidence type="ECO:0000313" key="2">
    <source>
        <dbReference type="Proteomes" id="UP000265520"/>
    </source>
</evidence>
<organism evidence="1 2">
    <name type="scientific">Trifolium medium</name>
    <dbReference type="NCBI Taxonomy" id="97028"/>
    <lineage>
        <taxon>Eukaryota</taxon>
        <taxon>Viridiplantae</taxon>
        <taxon>Streptophyta</taxon>
        <taxon>Embryophyta</taxon>
        <taxon>Tracheophyta</taxon>
        <taxon>Spermatophyta</taxon>
        <taxon>Magnoliopsida</taxon>
        <taxon>eudicotyledons</taxon>
        <taxon>Gunneridae</taxon>
        <taxon>Pentapetalae</taxon>
        <taxon>rosids</taxon>
        <taxon>fabids</taxon>
        <taxon>Fabales</taxon>
        <taxon>Fabaceae</taxon>
        <taxon>Papilionoideae</taxon>
        <taxon>50 kb inversion clade</taxon>
        <taxon>NPAAA clade</taxon>
        <taxon>Hologalegina</taxon>
        <taxon>IRL clade</taxon>
        <taxon>Trifolieae</taxon>
        <taxon>Trifolium</taxon>
    </lineage>
</organism>
<keyword evidence="2" id="KW-1185">Reference proteome</keyword>
<dbReference type="Proteomes" id="UP000265520">
    <property type="component" value="Unassembled WGS sequence"/>
</dbReference>
<dbReference type="EMBL" id="LXQA011105464">
    <property type="protein sequence ID" value="MCI85037.1"/>
    <property type="molecule type" value="Genomic_DNA"/>
</dbReference>
<accession>A0A392VA85</accession>